<evidence type="ECO:0000313" key="9">
    <source>
        <dbReference type="EMBL" id="CAB4808661.1"/>
    </source>
</evidence>
<feature type="domain" description="Mur ligase central" evidence="8">
    <location>
        <begin position="167"/>
        <end position="298"/>
    </location>
</feature>
<reference evidence="9" key="1">
    <citation type="submission" date="2020-05" db="EMBL/GenBank/DDBJ databases">
        <authorList>
            <person name="Chiriac C."/>
            <person name="Salcher M."/>
            <person name="Ghai R."/>
            <person name="Kavagutti S V."/>
        </authorList>
    </citation>
    <scope>NUCLEOTIDE SEQUENCE</scope>
</reference>
<dbReference type="GO" id="GO:0005524">
    <property type="term" value="F:ATP binding"/>
    <property type="evidence" value="ECO:0007669"/>
    <property type="project" value="UniProtKB-KW"/>
</dbReference>
<evidence type="ECO:0000259" key="7">
    <source>
        <dbReference type="Pfam" id="PF02875"/>
    </source>
</evidence>
<keyword evidence="3" id="KW-0479">Metal-binding</keyword>
<dbReference type="Gene3D" id="3.40.1190.10">
    <property type="entry name" value="Mur-like, catalytic domain"/>
    <property type="match status" value="1"/>
</dbReference>
<accession>A0A6J6YGR3</accession>
<proteinExistence type="inferred from homology"/>
<feature type="domain" description="Mur ligase C-terminal" evidence="7">
    <location>
        <begin position="326"/>
        <end position="464"/>
    </location>
</feature>
<dbReference type="PANTHER" id="PTHR11136">
    <property type="entry name" value="FOLYLPOLYGLUTAMATE SYNTHASE-RELATED"/>
    <property type="match status" value="1"/>
</dbReference>
<evidence type="ECO:0000256" key="1">
    <source>
        <dbReference type="ARBA" id="ARBA00008276"/>
    </source>
</evidence>
<evidence type="ECO:0000256" key="6">
    <source>
        <dbReference type="ARBA" id="ARBA00022842"/>
    </source>
</evidence>
<gene>
    <name evidence="9" type="ORF">UFOPK3004_01090</name>
</gene>
<dbReference type="Pfam" id="PF02875">
    <property type="entry name" value="Mur_ligase_C"/>
    <property type="match status" value="1"/>
</dbReference>
<organism evidence="9">
    <name type="scientific">freshwater metagenome</name>
    <dbReference type="NCBI Taxonomy" id="449393"/>
    <lineage>
        <taxon>unclassified sequences</taxon>
        <taxon>metagenomes</taxon>
        <taxon>ecological metagenomes</taxon>
    </lineage>
</organism>
<evidence type="ECO:0000256" key="4">
    <source>
        <dbReference type="ARBA" id="ARBA00022741"/>
    </source>
</evidence>
<keyword evidence="4" id="KW-0547">Nucleotide-binding</keyword>
<evidence type="ECO:0000256" key="3">
    <source>
        <dbReference type="ARBA" id="ARBA00022723"/>
    </source>
</evidence>
<dbReference type="Pfam" id="PF08245">
    <property type="entry name" value="Mur_ligase_M"/>
    <property type="match status" value="1"/>
</dbReference>
<dbReference type="Gene3D" id="3.90.190.20">
    <property type="entry name" value="Mur ligase, C-terminal domain"/>
    <property type="match status" value="1"/>
</dbReference>
<dbReference type="SUPFAM" id="SSF53244">
    <property type="entry name" value="MurD-like peptide ligases, peptide-binding domain"/>
    <property type="match status" value="1"/>
</dbReference>
<dbReference type="InterPro" id="IPR013221">
    <property type="entry name" value="Mur_ligase_cen"/>
</dbReference>
<dbReference type="SUPFAM" id="SSF53623">
    <property type="entry name" value="MurD-like peptide ligases, catalytic domain"/>
    <property type="match status" value="1"/>
</dbReference>
<protein>
    <submittedName>
        <fullName evidence="9">Unannotated protein</fullName>
    </submittedName>
</protein>
<dbReference type="GO" id="GO:0005737">
    <property type="term" value="C:cytoplasm"/>
    <property type="evidence" value="ECO:0007669"/>
    <property type="project" value="TreeGrafter"/>
</dbReference>
<dbReference type="InterPro" id="IPR004101">
    <property type="entry name" value="Mur_ligase_C"/>
</dbReference>
<dbReference type="GO" id="GO:0008841">
    <property type="term" value="F:dihydrofolate synthase activity"/>
    <property type="evidence" value="ECO:0007669"/>
    <property type="project" value="TreeGrafter"/>
</dbReference>
<dbReference type="NCBIfam" id="TIGR01499">
    <property type="entry name" value="folC"/>
    <property type="match status" value="1"/>
</dbReference>
<dbReference type="GO" id="GO:0046872">
    <property type="term" value="F:metal ion binding"/>
    <property type="evidence" value="ECO:0007669"/>
    <property type="project" value="UniProtKB-KW"/>
</dbReference>
<evidence type="ECO:0000259" key="8">
    <source>
        <dbReference type="Pfam" id="PF08245"/>
    </source>
</evidence>
<evidence type="ECO:0000256" key="2">
    <source>
        <dbReference type="ARBA" id="ARBA00022598"/>
    </source>
</evidence>
<name>A0A6J6YGR3_9ZZZZ</name>
<dbReference type="PANTHER" id="PTHR11136:SF0">
    <property type="entry name" value="DIHYDROFOLATE SYNTHETASE-RELATED"/>
    <property type="match status" value="1"/>
</dbReference>
<dbReference type="InterPro" id="IPR001645">
    <property type="entry name" value="Folylpolyglutamate_synth"/>
</dbReference>
<dbReference type="InterPro" id="IPR036565">
    <property type="entry name" value="Mur-like_cat_sf"/>
</dbReference>
<sequence length="500" mass="51900">MPDAASDPALVAALKKRVRGAREQMAAAIADGRGDDAWEAALIAISARGRFGVRLGLERSRAILEELGSPERTVRGALIAGTNGKGSVGALISAALSAANIRHGSTPKPHLVSYRERIRIDGRPLASLPFAMAVERALDAADRIESRVGPVTEFELLAGVVFDGFHAAGIDRAVVEVGLGGRLDAMHAWDGGVAVITNVGLDHQEYLGETIKEIAGEKAAIIMRGDRAVTGATDRGEALSVMKRLAAAVNAPLTIATHGAIRTLGRDGIEVELPRLGAVRVGLLGRHQGENAAVALATLDAMKDAGLTAVSDDEIRAGFAAARWPGRMELISGAFGVGDQRDLLLDGAHNEDGAAALASAVSDLKPLLRDADGENGSSSVTLILAAMADKFIAKIFSELAASPLLQSAHVICTSVSDDRSSTPEVLAEMARRAGLGARVETAPDPHTALNAASRDRSAVIVAGSLYLVGAVRERLLRQGRLPDDGSLDRLATTGSAESQG</sequence>
<comment type="similarity">
    <text evidence="1">Belongs to the folylpolyglutamate synthase family.</text>
</comment>
<keyword evidence="5" id="KW-0067">ATP-binding</keyword>
<dbReference type="EMBL" id="CAFAAL010000096">
    <property type="protein sequence ID" value="CAB4808661.1"/>
    <property type="molecule type" value="Genomic_DNA"/>
</dbReference>
<dbReference type="AlphaFoldDB" id="A0A6J6YGR3"/>
<dbReference type="GO" id="GO:0004326">
    <property type="term" value="F:tetrahydrofolylpolyglutamate synthase activity"/>
    <property type="evidence" value="ECO:0007669"/>
    <property type="project" value="InterPro"/>
</dbReference>
<evidence type="ECO:0000256" key="5">
    <source>
        <dbReference type="ARBA" id="ARBA00022840"/>
    </source>
</evidence>
<keyword evidence="2" id="KW-0436">Ligase</keyword>
<keyword evidence="6" id="KW-0460">Magnesium</keyword>
<dbReference type="InterPro" id="IPR036615">
    <property type="entry name" value="Mur_ligase_C_dom_sf"/>
</dbReference>